<dbReference type="InterPro" id="IPR027417">
    <property type="entry name" value="P-loop_NTPase"/>
</dbReference>
<dbReference type="RefSeq" id="WP_289161893.1">
    <property type="nucleotide sequence ID" value="NZ_JASZZN010000001.1"/>
</dbReference>
<reference evidence="1 2" key="1">
    <citation type="submission" date="2023-06" db="EMBL/GenBank/DDBJ databases">
        <title>Roseiconus lacunae JC819 isolated from Gulf of Mannar region, Tamil Nadu.</title>
        <authorList>
            <person name="Pk S."/>
            <person name="Ch S."/>
            <person name="Ch V.R."/>
        </authorList>
    </citation>
    <scope>NUCLEOTIDE SEQUENCE [LARGE SCALE GENOMIC DNA]</scope>
    <source>
        <strain evidence="1 2">JC819</strain>
    </source>
</reference>
<organism evidence="1 2">
    <name type="scientific">Roseiconus lacunae</name>
    <dbReference type="NCBI Taxonomy" id="2605694"/>
    <lineage>
        <taxon>Bacteria</taxon>
        <taxon>Pseudomonadati</taxon>
        <taxon>Planctomycetota</taxon>
        <taxon>Planctomycetia</taxon>
        <taxon>Pirellulales</taxon>
        <taxon>Pirellulaceae</taxon>
        <taxon>Roseiconus</taxon>
    </lineage>
</organism>
<evidence type="ECO:0000313" key="1">
    <source>
        <dbReference type="EMBL" id="MDM4014148.1"/>
    </source>
</evidence>
<dbReference type="SUPFAM" id="SSF52540">
    <property type="entry name" value="P-loop containing nucleoside triphosphate hydrolases"/>
    <property type="match status" value="1"/>
</dbReference>
<accession>A0ABT7PCD4</accession>
<proteinExistence type="predicted"/>
<name>A0ABT7PCD4_9BACT</name>
<dbReference type="EMBL" id="JASZZN010000001">
    <property type="protein sequence ID" value="MDM4014148.1"/>
    <property type="molecule type" value="Genomic_DNA"/>
</dbReference>
<keyword evidence="2" id="KW-1185">Reference proteome</keyword>
<comment type="caution">
    <text evidence="1">The sequence shown here is derived from an EMBL/GenBank/DDBJ whole genome shotgun (WGS) entry which is preliminary data.</text>
</comment>
<dbReference type="Proteomes" id="UP001239462">
    <property type="component" value="Unassembled WGS sequence"/>
</dbReference>
<gene>
    <name evidence="1" type="ORF">QTN89_01815</name>
</gene>
<dbReference type="Gene3D" id="3.40.50.300">
    <property type="entry name" value="P-loop containing nucleotide triphosphate hydrolases"/>
    <property type="match status" value="1"/>
</dbReference>
<sequence>MRSEDEPPTFHDRGHVYGPIRISANPDGSVARLLVHPATREAFIRDRIAIFFIRDPRDIIVSSYYSFGFTHALSSVDEIRESQLAVRGEIQEQSLDEYAIKQASVQRAHFDRLFELLQICERGVLLKYEDMIGNFDRFASQLRTRLSVEDEVMEAIYQRTRPLKTEDPASHRRSGEVNGFRSKLRASTIELVNDQLGENLNRFGYRH</sequence>
<evidence type="ECO:0008006" key="3">
    <source>
        <dbReference type="Google" id="ProtNLM"/>
    </source>
</evidence>
<protein>
    <recommendedName>
        <fullName evidence="3">Sulfotransferase domain-containing protein</fullName>
    </recommendedName>
</protein>
<evidence type="ECO:0000313" key="2">
    <source>
        <dbReference type="Proteomes" id="UP001239462"/>
    </source>
</evidence>